<dbReference type="AlphaFoldDB" id="A0A7S3YQG0"/>
<proteinExistence type="predicted"/>
<reference evidence="2" key="1">
    <citation type="submission" date="2021-01" db="EMBL/GenBank/DDBJ databases">
        <authorList>
            <person name="Corre E."/>
            <person name="Pelletier E."/>
            <person name="Niang G."/>
            <person name="Scheremetjew M."/>
            <person name="Finn R."/>
            <person name="Kale V."/>
            <person name="Holt S."/>
            <person name="Cochrane G."/>
            <person name="Meng A."/>
            <person name="Brown T."/>
            <person name="Cohen L."/>
        </authorList>
    </citation>
    <scope>NUCLEOTIDE SEQUENCE</scope>
    <source>
        <strain evidence="2">CCCM811</strain>
    </source>
</reference>
<feature type="region of interest" description="Disordered" evidence="1">
    <location>
        <begin position="1"/>
        <end position="40"/>
    </location>
</feature>
<name>A0A7S3YQG0_9EUKA</name>
<accession>A0A7S3YQG0</accession>
<evidence type="ECO:0000256" key="1">
    <source>
        <dbReference type="SAM" id="MobiDB-lite"/>
    </source>
</evidence>
<protein>
    <submittedName>
        <fullName evidence="2">Uncharacterized protein</fullName>
    </submittedName>
</protein>
<gene>
    <name evidence="2" type="ORF">LGLO00237_LOCUS10313</name>
</gene>
<dbReference type="EMBL" id="HBIV01014071">
    <property type="protein sequence ID" value="CAE0658741.1"/>
    <property type="molecule type" value="Transcribed_RNA"/>
</dbReference>
<organism evidence="2">
    <name type="scientific">Lotharella globosa</name>
    <dbReference type="NCBI Taxonomy" id="91324"/>
    <lineage>
        <taxon>Eukaryota</taxon>
        <taxon>Sar</taxon>
        <taxon>Rhizaria</taxon>
        <taxon>Cercozoa</taxon>
        <taxon>Chlorarachniophyceae</taxon>
        <taxon>Lotharella</taxon>
    </lineage>
</organism>
<sequence>MSGASNNSITDLKLSPVVTASPSPSPASSPRGTSSSTPFRVPDARSALGRLVMLLEGCFTWTPCRFFARFCRSLEARLARSVAQSPRASVSDAQLSHVVAVVQLVAFGTGKFKGQDGTKETVLRTMYVLLKALAAALRPKRAEEAMGKLRVVFDFIMYLKSTRPKAVSAATEREMEDIVRGMPPEWRRRMQP</sequence>
<feature type="compositionally biased region" description="Low complexity" evidence="1">
    <location>
        <begin position="15"/>
        <end position="38"/>
    </location>
</feature>
<feature type="compositionally biased region" description="Polar residues" evidence="1">
    <location>
        <begin position="1"/>
        <end position="10"/>
    </location>
</feature>
<evidence type="ECO:0000313" key="2">
    <source>
        <dbReference type="EMBL" id="CAE0658741.1"/>
    </source>
</evidence>